<dbReference type="InterPro" id="IPR015424">
    <property type="entry name" value="PyrdxlP-dep_Trfase"/>
</dbReference>
<protein>
    <recommendedName>
        <fullName evidence="4">Cysteine desulfurase</fullName>
    </recommendedName>
</protein>
<keyword evidence="14" id="KW-1185">Reference proteome</keyword>
<evidence type="ECO:0000256" key="3">
    <source>
        <dbReference type="ARBA" id="ARBA00006490"/>
    </source>
</evidence>
<evidence type="ECO:0000256" key="10">
    <source>
        <dbReference type="ARBA" id="ARBA00050776"/>
    </source>
</evidence>
<comment type="catalytic activity">
    <reaction evidence="10">
        <text>(sulfur carrier)-H + L-cysteine = (sulfur carrier)-SH + L-alanine</text>
        <dbReference type="Rhea" id="RHEA:43892"/>
        <dbReference type="Rhea" id="RHEA-COMP:14737"/>
        <dbReference type="Rhea" id="RHEA-COMP:14739"/>
        <dbReference type="ChEBI" id="CHEBI:29917"/>
        <dbReference type="ChEBI" id="CHEBI:35235"/>
        <dbReference type="ChEBI" id="CHEBI:57972"/>
        <dbReference type="ChEBI" id="CHEBI:64428"/>
        <dbReference type="EC" id="2.8.1.7"/>
    </reaction>
</comment>
<keyword evidence="5" id="KW-0808">Transferase</keyword>
<evidence type="ECO:0000256" key="6">
    <source>
        <dbReference type="ARBA" id="ARBA00022723"/>
    </source>
</evidence>
<feature type="domain" description="Aminotransferase class V" evidence="12">
    <location>
        <begin position="33"/>
        <end position="393"/>
    </location>
</feature>
<dbReference type="PIRSF" id="PIRSF005572">
    <property type="entry name" value="NifS"/>
    <property type="match status" value="1"/>
</dbReference>
<comment type="caution">
    <text evidence="13">The sequence shown here is derived from an EMBL/GenBank/DDBJ whole genome shotgun (WGS) entry which is preliminary data.</text>
</comment>
<dbReference type="InterPro" id="IPR015421">
    <property type="entry name" value="PyrdxlP-dep_Trfase_major"/>
</dbReference>
<keyword evidence="7" id="KW-0663">Pyridoxal phosphate</keyword>
<dbReference type="Gene3D" id="3.90.1150.10">
    <property type="entry name" value="Aspartate Aminotransferase, domain 1"/>
    <property type="match status" value="1"/>
</dbReference>
<evidence type="ECO:0000256" key="1">
    <source>
        <dbReference type="ARBA" id="ARBA00001933"/>
    </source>
</evidence>
<accession>A0A437J2R0</accession>
<evidence type="ECO:0000256" key="5">
    <source>
        <dbReference type="ARBA" id="ARBA00022679"/>
    </source>
</evidence>
<dbReference type="AlphaFoldDB" id="A0A437J2R0"/>
<dbReference type="PANTHER" id="PTHR11601">
    <property type="entry name" value="CYSTEINE DESULFURYLASE FAMILY MEMBER"/>
    <property type="match status" value="1"/>
</dbReference>
<evidence type="ECO:0000256" key="2">
    <source>
        <dbReference type="ARBA" id="ARBA00003120"/>
    </source>
</evidence>
<organism evidence="13 14">
    <name type="scientific">Sphingobium algorifonticola</name>
    <dbReference type="NCBI Taxonomy" id="2008318"/>
    <lineage>
        <taxon>Bacteria</taxon>
        <taxon>Pseudomonadati</taxon>
        <taxon>Pseudomonadota</taxon>
        <taxon>Alphaproteobacteria</taxon>
        <taxon>Sphingomonadales</taxon>
        <taxon>Sphingomonadaceae</taxon>
        <taxon>Sphingobium</taxon>
    </lineage>
</organism>
<evidence type="ECO:0000313" key="14">
    <source>
        <dbReference type="Proteomes" id="UP000282977"/>
    </source>
</evidence>
<dbReference type="EMBL" id="RZUL01000017">
    <property type="protein sequence ID" value="RVT38496.1"/>
    <property type="molecule type" value="Genomic_DNA"/>
</dbReference>
<dbReference type="GO" id="GO:0051536">
    <property type="term" value="F:iron-sulfur cluster binding"/>
    <property type="evidence" value="ECO:0007669"/>
    <property type="project" value="UniProtKB-KW"/>
</dbReference>
<evidence type="ECO:0000259" key="12">
    <source>
        <dbReference type="Pfam" id="PF00266"/>
    </source>
</evidence>
<gene>
    <name evidence="13" type="ORF">ENE74_17525</name>
</gene>
<dbReference type="Proteomes" id="UP000282977">
    <property type="component" value="Unassembled WGS sequence"/>
</dbReference>
<dbReference type="SUPFAM" id="SSF53383">
    <property type="entry name" value="PLP-dependent transferases"/>
    <property type="match status" value="1"/>
</dbReference>
<evidence type="ECO:0000256" key="9">
    <source>
        <dbReference type="ARBA" id="ARBA00023014"/>
    </source>
</evidence>
<reference evidence="13 14" key="1">
    <citation type="submission" date="2019-01" db="EMBL/GenBank/DDBJ databases">
        <authorList>
            <person name="Chen W.-M."/>
        </authorList>
    </citation>
    <scope>NUCLEOTIDE SEQUENCE [LARGE SCALE GENOMIC DNA]</scope>
    <source>
        <strain evidence="13 14">TLA-22</strain>
    </source>
</reference>
<keyword evidence="9" id="KW-0411">Iron-sulfur</keyword>
<comment type="similarity">
    <text evidence="3">Belongs to the class-V pyridoxal-phosphate-dependent aminotransferase family. NifS/IscS subfamily.</text>
</comment>
<comment type="function">
    <text evidence="2">Catalyzes the removal of elemental sulfur atoms from cysteine to produce alanine. Seems to participate in the biosynthesis of the nitrogenase metalloclusters by providing the inorganic sulfur required for the Fe-S core formation.</text>
</comment>
<feature type="region of interest" description="Disordered" evidence="11">
    <location>
        <begin position="1"/>
        <end position="26"/>
    </location>
</feature>
<dbReference type="InterPro" id="IPR015422">
    <property type="entry name" value="PyrdxlP-dep_Trfase_small"/>
</dbReference>
<dbReference type="PANTHER" id="PTHR11601:SF34">
    <property type="entry name" value="CYSTEINE DESULFURASE"/>
    <property type="match status" value="1"/>
</dbReference>
<dbReference type="GO" id="GO:0031071">
    <property type="term" value="F:cysteine desulfurase activity"/>
    <property type="evidence" value="ECO:0007669"/>
    <property type="project" value="UniProtKB-EC"/>
</dbReference>
<dbReference type="Gene3D" id="3.40.640.10">
    <property type="entry name" value="Type I PLP-dependent aspartate aminotransferase-like (Major domain)"/>
    <property type="match status" value="1"/>
</dbReference>
<proteinExistence type="inferred from homology"/>
<dbReference type="Pfam" id="PF00266">
    <property type="entry name" value="Aminotran_5"/>
    <property type="match status" value="1"/>
</dbReference>
<evidence type="ECO:0000256" key="8">
    <source>
        <dbReference type="ARBA" id="ARBA00023004"/>
    </source>
</evidence>
<dbReference type="GO" id="GO:0046872">
    <property type="term" value="F:metal ion binding"/>
    <property type="evidence" value="ECO:0007669"/>
    <property type="project" value="UniProtKB-KW"/>
</dbReference>
<evidence type="ECO:0000256" key="7">
    <source>
        <dbReference type="ARBA" id="ARBA00022898"/>
    </source>
</evidence>
<evidence type="ECO:0000256" key="11">
    <source>
        <dbReference type="SAM" id="MobiDB-lite"/>
    </source>
</evidence>
<evidence type="ECO:0000313" key="13">
    <source>
        <dbReference type="EMBL" id="RVT38496.1"/>
    </source>
</evidence>
<comment type="cofactor">
    <cofactor evidence="1">
        <name>pyridoxal 5'-phosphate</name>
        <dbReference type="ChEBI" id="CHEBI:597326"/>
    </cofactor>
</comment>
<name>A0A437J2R0_9SPHN</name>
<dbReference type="InterPro" id="IPR016454">
    <property type="entry name" value="Cysteine_dSase"/>
</dbReference>
<sequence length="407" mass="43605">MHHPRYWTNSPVGLAEAPTGRNRQSQPGAKELIYLDHQASTSMHPAALAATQEAMLALNANPHAHEHAAGWRAADAIETARREIAEAIGGDPDEIVFTAGATEANNLALIGTAAQPGERLKLVVTAFEHKAVLEPARELERRGFDLVIAPVTRAGLVDLDALGRAIDEQTLLVSCMAVNNELGTVQPIEAVARLCRHVGALLHVDAAQALGWSAVDVLSFDADLVSLSAHKAGGPKGVGALWVRREIRDRIGPINFGGDQEGGLRPGTLPTALCIGFGAACRHLPTAAELDEWRARRKTFEQRLCKAFPGAMINGSEVERHPGAISLTFPDGDAETLILRLQPHVAISRGSACTSGIPEPSHVLRAICLDARACDRTVRISIGRSTTQDELDRAFEAIRQAYLDLVN</sequence>
<keyword evidence="6" id="KW-0479">Metal-binding</keyword>
<evidence type="ECO:0000256" key="4">
    <source>
        <dbReference type="ARBA" id="ARBA00013558"/>
    </source>
</evidence>
<dbReference type="InterPro" id="IPR000192">
    <property type="entry name" value="Aminotrans_V_dom"/>
</dbReference>
<keyword evidence="8" id="KW-0408">Iron</keyword>
<dbReference type="OrthoDB" id="9804366at2"/>